<name>A0ABP1C8A0_9GAMM</name>
<dbReference type="Gene3D" id="3.40.1190.20">
    <property type="match status" value="1"/>
</dbReference>
<feature type="domain" description="Carbohydrate kinase PfkB" evidence="5">
    <location>
        <begin position="8"/>
        <end position="119"/>
    </location>
</feature>
<dbReference type="Pfam" id="PF00294">
    <property type="entry name" value="PfkB"/>
    <property type="match status" value="2"/>
</dbReference>
<dbReference type="RefSeq" id="WP_348757012.1">
    <property type="nucleotide sequence ID" value="NZ_OZ026884.1"/>
</dbReference>
<dbReference type="PANTHER" id="PTHR10584:SF157">
    <property type="entry name" value="SULFOFRUCTOSE KINASE"/>
    <property type="match status" value="1"/>
</dbReference>
<comment type="similarity">
    <text evidence="1 4">Belongs to the carbohydrate kinase PfkB family.</text>
</comment>
<dbReference type="InterPro" id="IPR029056">
    <property type="entry name" value="Ribokinase-like"/>
</dbReference>
<dbReference type="InterPro" id="IPR011611">
    <property type="entry name" value="PfkB_dom"/>
</dbReference>
<proteinExistence type="inferred from homology"/>
<reference evidence="6 7" key="1">
    <citation type="submission" date="2024-04" db="EMBL/GenBank/DDBJ databases">
        <authorList>
            <person name="Cremers G."/>
        </authorList>
    </citation>
    <scope>NUCLEOTIDE SEQUENCE [LARGE SCALE GENOMIC DNA]</scope>
    <source>
        <strain evidence="6">MeCH1-AG</strain>
    </source>
</reference>
<feature type="domain" description="Carbohydrate kinase PfkB" evidence="5">
    <location>
        <begin position="168"/>
        <end position="284"/>
    </location>
</feature>
<keyword evidence="7" id="KW-1185">Reference proteome</keyword>
<keyword evidence="3 4" id="KW-0418">Kinase</keyword>
<accession>A0ABP1C8A0</accession>
<evidence type="ECO:0000256" key="4">
    <source>
        <dbReference type="RuleBase" id="RU003704"/>
    </source>
</evidence>
<dbReference type="Proteomes" id="UP001497493">
    <property type="component" value="Chromosome"/>
</dbReference>
<dbReference type="EC" id="2.7.1.15" evidence="6"/>
<dbReference type="EMBL" id="OZ026884">
    <property type="protein sequence ID" value="CAL1240413.1"/>
    <property type="molecule type" value="Genomic_DNA"/>
</dbReference>
<dbReference type="PANTHER" id="PTHR10584">
    <property type="entry name" value="SUGAR KINASE"/>
    <property type="match status" value="1"/>
</dbReference>
<dbReference type="PROSITE" id="PS00584">
    <property type="entry name" value="PFKB_KINASES_2"/>
    <property type="match status" value="1"/>
</dbReference>
<evidence type="ECO:0000313" key="7">
    <source>
        <dbReference type="Proteomes" id="UP001497493"/>
    </source>
</evidence>
<dbReference type="PRINTS" id="PR00990">
    <property type="entry name" value="RIBOKINASE"/>
</dbReference>
<evidence type="ECO:0000259" key="5">
    <source>
        <dbReference type="Pfam" id="PF00294"/>
    </source>
</evidence>
<gene>
    <name evidence="6" type="ORF">MECH1_V1_1637</name>
</gene>
<protein>
    <submittedName>
        <fullName evidence="6">Ribokinase</fullName>
        <ecNumber evidence="6">2.7.1.15</ecNumber>
    </submittedName>
</protein>
<keyword evidence="2 4" id="KW-0808">Transferase</keyword>
<evidence type="ECO:0000256" key="1">
    <source>
        <dbReference type="ARBA" id="ARBA00010688"/>
    </source>
</evidence>
<organism evidence="6 7">
    <name type="scientific">Candidatus Methylocalor cossyra</name>
    <dbReference type="NCBI Taxonomy" id="3108543"/>
    <lineage>
        <taxon>Bacteria</taxon>
        <taxon>Pseudomonadati</taxon>
        <taxon>Pseudomonadota</taxon>
        <taxon>Gammaproteobacteria</taxon>
        <taxon>Methylococcales</taxon>
        <taxon>Methylococcaceae</taxon>
        <taxon>Candidatus Methylocalor</taxon>
    </lineage>
</organism>
<dbReference type="GO" id="GO:0004747">
    <property type="term" value="F:ribokinase activity"/>
    <property type="evidence" value="ECO:0007669"/>
    <property type="project" value="UniProtKB-EC"/>
</dbReference>
<dbReference type="InterPro" id="IPR002173">
    <property type="entry name" value="Carboh/pur_kinase_PfkB_CS"/>
</dbReference>
<dbReference type="InterPro" id="IPR002139">
    <property type="entry name" value="Ribo/fructo_kinase"/>
</dbReference>
<sequence>MTLALDLDVLCVGHASYDLVFSVPRHPGPDEKTVASGFLACGGGPAANAAVAVARLGGRAAFAGYLGRDVYGDLHYEELRREGVITACIARGASPTPLSAVLVKPDGQRALVNYKGETRSLPRGAIDFSHIAPKVVLFDGHEPDLSQNWLGRGFPTVLDAGSLHTGTERLMFAVDYLAASEKFAREWLGRDDPEQALSRLAERSPAVVITLGERGLIWRRGSETGAWPAYPVAAVDTTGAGDAFHGALAMALAAGWEWRHSLAYASAAGALCCMALGARPALPDREHLARFLAEQGEDLPDLGALTARKNPR</sequence>
<evidence type="ECO:0000256" key="2">
    <source>
        <dbReference type="ARBA" id="ARBA00022679"/>
    </source>
</evidence>
<dbReference type="SUPFAM" id="SSF53613">
    <property type="entry name" value="Ribokinase-like"/>
    <property type="match status" value="1"/>
</dbReference>
<evidence type="ECO:0000313" key="6">
    <source>
        <dbReference type="EMBL" id="CAL1240413.1"/>
    </source>
</evidence>
<evidence type="ECO:0000256" key="3">
    <source>
        <dbReference type="ARBA" id="ARBA00022777"/>
    </source>
</evidence>